<dbReference type="Pfam" id="PF13366">
    <property type="entry name" value="PDDEXK_3"/>
    <property type="match status" value="1"/>
</dbReference>
<evidence type="ECO:0008006" key="2">
    <source>
        <dbReference type="Google" id="ProtNLM"/>
    </source>
</evidence>
<name>A0A6C0AZX9_9ZZZZ</name>
<dbReference type="InterPro" id="IPR026350">
    <property type="entry name" value="GxxExxY"/>
</dbReference>
<evidence type="ECO:0000313" key="1">
    <source>
        <dbReference type="EMBL" id="QHS85094.1"/>
    </source>
</evidence>
<dbReference type="AlphaFoldDB" id="A0A6C0AZX9"/>
<dbReference type="EMBL" id="MN739040">
    <property type="protein sequence ID" value="QHS85094.1"/>
    <property type="molecule type" value="Genomic_DNA"/>
</dbReference>
<sequence>MDQTISQLVFIAGDIYSSLGPGYNEVIYHRAFEVALRLSGINYESEVITPVFYKGHNIGHGRVDIKLSNIIIELKAINTLNNDAIIQTKNYMNHYNIPTGLIVNFGQSKTGLGIILISNGILHDFVNGNFIPRNEINV</sequence>
<reference evidence="1" key="1">
    <citation type="journal article" date="2020" name="Nature">
        <title>Giant virus diversity and host interactions through global metagenomics.</title>
        <authorList>
            <person name="Schulz F."/>
            <person name="Roux S."/>
            <person name="Paez-Espino D."/>
            <person name="Jungbluth S."/>
            <person name="Walsh D.A."/>
            <person name="Denef V.J."/>
            <person name="McMahon K.D."/>
            <person name="Konstantinidis K.T."/>
            <person name="Eloe-Fadrosh E.A."/>
            <person name="Kyrpides N.C."/>
            <person name="Woyke T."/>
        </authorList>
    </citation>
    <scope>NUCLEOTIDE SEQUENCE</scope>
    <source>
        <strain evidence="1">GVMAG-M-3300009182-67</strain>
    </source>
</reference>
<accession>A0A6C0AZX9</accession>
<protein>
    <recommendedName>
        <fullName evidence="2">GxxExxY protein</fullName>
    </recommendedName>
</protein>
<organism evidence="1">
    <name type="scientific">viral metagenome</name>
    <dbReference type="NCBI Taxonomy" id="1070528"/>
    <lineage>
        <taxon>unclassified sequences</taxon>
        <taxon>metagenomes</taxon>
        <taxon>organismal metagenomes</taxon>
    </lineage>
</organism>
<dbReference type="NCBIfam" id="TIGR04256">
    <property type="entry name" value="GxxExxY"/>
    <property type="match status" value="1"/>
</dbReference>
<proteinExistence type="predicted"/>